<keyword evidence="2" id="KW-1133">Transmembrane helix</keyword>
<feature type="coiled-coil region" evidence="1">
    <location>
        <begin position="120"/>
        <end position="179"/>
    </location>
</feature>
<keyword evidence="1" id="KW-0175">Coiled coil</keyword>
<gene>
    <name evidence="3" type="ORF">HNR50_000050</name>
</gene>
<protein>
    <submittedName>
        <fullName evidence="3">DNA repair exonuclease SbcCD ATPase subunit</fullName>
    </submittedName>
</protein>
<evidence type="ECO:0000256" key="2">
    <source>
        <dbReference type="SAM" id="Phobius"/>
    </source>
</evidence>
<keyword evidence="4" id="KW-1185">Reference proteome</keyword>
<feature type="coiled-coil region" evidence="1">
    <location>
        <begin position="210"/>
        <end position="295"/>
    </location>
</feature>
<dbReference type="AlphaFoldDB" id="A0A841R5I5"/>
<dbReference type="EMBL" id="JACHGJ010000001">
    <property type="protein sequence ID" value="MBB6478417.1"/>
    <property type="molecule type" value="Genomic_DNA"/>
</dbReference>
<dbReference type="PANTHER" id="PTHR23159:SF31">
    <property type="entry name" value="CENTROSOME-ASSOCIATED PROTEIN CEP250 ISOFORM X1"/>
    <property type="match status" value="1"/>
</dbReference>
<dbReference type="Gene3D" id="1.10.287.1490">
    <property type="match status" value="1"/>
</dbReference>
<name>A0A841R5I5_9SPIO</name>
<feature type="coiled-coil region" evidence="1">
    <location>
        <begin position="425"/>
        <end position="459"/>
    </location>
</feature>
<evidence type="ECO:0000256" key="1">
    <source>
        <dbReference type="SAM" id="Coils"/>
    </source>
</evidence>
<dbReference type="PANTHER" id="PTHR23159">
    <property type="entry name" value="CENTROSOMAL PROTEIN 2"/>
    <property type="match status" value="1"/>
</dbReference>
<feature type="coiled-coil region" evidence="1">
    <location>
        <begin position="374"/>
        <end position="401"/>
    </location>
</feature>
<keyword evidence="3" id="KW-0378">Hydrolase</keyword>
<accession>A0A841R5I5</accession>
<evidence type="ECO:0000313" key="3">
    <source>
        <dbReference type="EMBL" id="MBB6478417.1"/>
    </source>
</evidence>
<feature type="coiled-coil region" evidence="1">
    <location>
        <begin position="595"/>
        <end position="709"/>
    </location>
</feature>
<keyword evidence="3" id="KW-0269">Exonuclease</keyword>
<organism evidence="3 4">
    <name type="scientific">Spirochaeta isovalerica</name>
    <dbReference type="NCBI Taxonomy" id="150"/>
    <lineage>
        <taxon>Bacteria</taxon>
        <taxon>Pseudomonadati</taxon>
        <taxon>Spirochaetota</taxon>
        <taxon>Spirochaetia</taxon>
        <taxon>Spirochaetales</taxon>
        <taxon>Spirochaetaceae</taxon>
        <taxon>Spirochaeta</taxon>
    </lineage>
</organism>
<feature type="coiled-coil region" evidence="1">
    <location>
        <begin position="518"/>
        <end position="545"/>
    </location>
</feature>
<feature type="transmembrane region" description="Helical" evidence="2">
    <location>
        <begin position="69"/>
        <end position="94"/>
    </location>
</feature>
<keyword evidence="2" id="KW-0812">Transmembrane</keyword>
<proteinExistence type="predicted"/>
<sequence length="806" mass="91522">MKSLLQAAESYREENLPSVPLNVPIVKGDNIISAEEQQDIMQEIDRLSGQSRINVTPDLFKITALKNGVLFPLLVNIVAIAILGGGIFATKFYFERRDEQMLLATAEQQSAEGNLIKEIKKETEQRLAEKESEIQSIQENMKQIESERLTLEENMNSKISEREAQLQAEMEAVLAAEREKLQSQGMSVQQIDEQIEQLKLEQNSIFDQELAKYREEAQLEKVELEESLNQLQNEYNSKLSTINEERARIEAEAKSREEELTARMEARTRQLETEMTEAQQELQALTEQKEQETLVENQIIGFYKNIEDLMKVGQMDLASVELKNLQNYLYDDSVIGLDGITKRREIDIFVIDSLSKLIEATKTNPQEELDTMSLIDAADRLKEIRQTVENADQQMAVGNREMAELMYRNALEKIPEINRSHRFFVDAMEAELEQGYEQLNEIQSRFDNLVEERDAREKEVNNFIAQADNRYNAGNFNQAVQSYKEAIKATGFNNIETAADRMMASGNNVATAPFKEKLANLTSQVETLNEEKSDLEGKLAGSDEKISLLTSSLTSKEEEITGLNDQLSSVKTDLESREAQLSQFNQQLEGRSGDLATLNEELDSSITEISTLNNELESSQSEITSLNDKLAAEQNQVVTLKEKITTYEERIEEMRRQLEEEKSRVTTSQEEGKLIDKEMAELTTLKAQLNRLNKSYTDFELIADNLQDNLQGDAATIEALYDFFDEDAVEDVMPGIGEYLRSFSSVYINAGQEIGLYEAVSLLYDLNGISSTPARVRFLNEKKSEYSGNDAMIEIITQLQQSLEGS</sequence>
<reference evidence="3 4" key="1">
    <citation type="submission" date="2020-08" db="EMBL/GenBank/DDBJ databases">
        <title>Genomic Encyclopedia of Type Strains, Phase IV (KMG-IV): sequencing the most valuable type-strain genomes for metagenomic binning, comparative biology and taxonomic classification.</title>
        <authorList>
            <person name="Goeker M."/>
        </authorList>
    </citation>
    <scope>NUCLEOTIDE SEQUENCE [LARGE SCALE GENOMIC DNA]</scope>
    <source>
        <strain evidence="3 4">DSM 2461</strain>
    </source>
</reference>
<keyword evidence="3" id="KW-0540">Nuclease</keyword>
<evidence type="ECO:0000313" key="4">
    <source>
        <dbReference type="Proteomes" id="UP000587760"/>
    </source>
</evidence>
<comment type="caution">
    <text evidence="3">The sequence shown here is derived from an EMBL/GenBank/DDBJ whole genome shotgun (WGS) entry which is preliminary data.</text>
</comment>
<dbReference type="RefSeq" id="WP_184742238.1">
    <property type="nucleotide sequence ID" value="NZ_JACHGJ010000001.1"/>
</dbReference>
<keyword evidence="2" id="KW-0472">Membrane</keyword>
<dbReference type="GO" id="GO:0004527">
    <property type="term" value="F:exonuclease activity"/>
    <property type="evidence" value="ECO:0007669"/>
    <property type="project" value="UniProtKB-KW"/>
</dbReference>
<dbReference type="Proteomes" id="UP000587760">
    <property type="component" value="Unassembled WGS sequence"/>
</dbReference>